<protein>
    <submittedName>
        <fullName evidence="9">Mde8i18_2</fullName>
    </submittedName>
</protein>
<dbReference type="GO" id="GO:0004674">
    <property type="term" value="F:protein serine/threonine kinase activity"/>
    <property type="evidence" value="ECO:0007669"/>
    <property type="project" value="UniProtKB-KW"/>
</dbReference>
<keyword evidence="5 7" id="KW-0067">ATP-binding</keyword>
<dbReference type="PROSITE" id="PS00108">
    <property type="entry name" value="PROTEIN_KINASE_ST"/>
    <property type="match status" value="1"/>
</dbReference>
<accession>Q3HM48</accession>
<dbReference type="PROSITE" id="PS50011">
    <property type="entry name" value="PROTEIN_KINASE_DOM"/>
    <property type="match status" value="1"/>
</dbReference>
<keyword evidence="3 7" id="KW-0547">Nucleotide-binding</keyword>
<evidence type="ECO:0000256" key="4">
    <source>
        <dbReference type="ARBA" id="ARBA00022777"/>
    </source>
</evidence>
<sequence length="554" mass="62932">MDRNIEFLQNSSDKCRESDHCTLKKIELKTNGGTVSRGSCSDHLADGCVIYNGLDDKTGKQLCIIEWKIQFNQIKTANLNKDAALHLISNMKANIENRMKQMNKLKHENLINYDTLTWSSDENGVSIYLIRDYYEQSFKKINQTVGWTNESAQKVTLSLLNAVKYLHDNGYAHGNINESTVFVGNAGNCKVADFGLIPYLNGIKDNIDNINHFNEPLISMDFPAIGDLIDTFGLKFGKISDFIVNCKSRSFNAGMDWLLRHPFLTESTISSPFHENYKLIKPLGGGGFGVVLKVKHYHDQWKYALKFVKLEKEMDKNEPILAEVNILAKLKHDNIVGYNTCWPQKLDITEYKKYGDKNVDDNEAMETDTESAFGSCSIASVILGLSELNLPENSEKSLKQTSIIASGKLYTNAARLKLFTREILEGLKYMHSNKVFHCDLKPDNIFIQNGHIKIGDFGLSVTTKMIFRKMQKKLKELKKSNAIDSLSSYGSYMPPELKWNNVKSDMYSFGVILFEMCHPPFLNDTERMNALKPFYTGDVSSQSINTQHKEYIKV</sequence>
<evidence type="ECO:0000259" key="8">
    <source>
        <dbReference type="PROSITE" id="PS50011"/>
    </source>
</evidence>
<reference evidence="9" key="1">
    <citation type="journal article" date="2006" name="BMC Genomics">
        <title>Genomic analysis of a 1 Mb region near the telomere of Hessian fly chromosome X2 and avirulence gene vH13.</title>
        <authorList>
            <person name="Lobo N.F."/>
            <person name="Behura S.K."/>
            <person name="Aggarwal R."/>
            <person name="Chen M.S."/>
            <person name="Collins F.H."/>
            <person name="Stuart J.J."/>
        </authorList>
    </citation>
    <scope>NUCLEOTIDE SEQUENCE</scope>
</reference>
<comment type="similarity">
    <text evidence="6">Belongs to the protein kinase superfamily. Ser/Thr protein kinase family. GCN2 subfamily.</text>
</comment>
<keyword evidence="1" id="KW-0723">Serine/threonine-protein kinase</keyword>
<dbReference type="PROSITE" id="PS00107">
    <property type="entry name" value="PROTEIN_KINASE_ATP"/>
    <property type="match status" value="1"/>
</dbReference>
<dbReference type="InterPro" id="IPR008271">
    <property type="entry name" value="Ser/Thr_kinase_AS"/>
</dbReference>
<dbReference type="AlphaFoldDB" id="Q3HM48"/>
<dbReference type="InterPro" id="IPR000719">
    <property type="entry name" value="Prot_kinase_dom"/>
</dbReference>
<evidence type="ECO:0000256" key="3">
    <source>
        <dbReference type="ARBA" id="ARBA00022741"/>
    </source>
</evidence>
<evidence type="ECO:0000256" key="5">
    <source>
        <dbReference type="ARBA" id="ARBA00022840"/>
    </source>
</evidence>
<dbReference type="Gene3D" id="3.30.200.20">
    <property type="entry name" value="Phosphorylase Kinase, domain 1"/>
    <property type="match status" value="1"/>
</dbReference>
<evidence type="ECO:0000256" key="2">
    <source>
        <dbReference type="ARBA" id="ARBA00022679"/>
    </source>
</evidence>
<dbReference type="GO" id="GO:0006950">
    <property type="term" value="P:response to stress"/>
    <property type="evidence" value="ECO:0007669"/>
    <property type="project" value="UniProtKB-ARBA"/>
</dbReference>
<evidence type="ECO:0000256" key="1">
    <source>
        <dbReference type="ARBA" id="ARBA00022527"/>
    </source>
</evidence>
<dbReference type="InterPro" id="IPR017441">
    <property type="entry name" value="Protein_kinase_ATP_BS"/>
</dbReference>
<dbReference type="Gene3D" id="1.10.510.10">
    <property type="entry name" value="Transferase(Phosphotransferase) domain 1"/>
    <property type="match status" value="2"/>
</dbReference>
<keyword evidence="2" id="KW-0808">Transferase</keyword>
<dbReference type="Pfam" id="PF00069">
    <property type="entry name" value="Pkinase"/>
    <property type="match status" value="1"/>
</dbReference>
<feature type="binding site" evidence="7">
    <location>
        <position position="306"/>
    </location>
    <ligand>
        <name>ATP</name>
        <dbReference type="ChEBI" id="CHEBI:30616"/>
    </ligand>
</feature>
<organism evidence="9">
    <name type="scientific">Mayetiola destructor</name>
    <name type="common">Hessian fly</name>
    <dbReference type="NCBI Taxonomy" id="39758"/>
    <lineage>
        <taxon>Eukaryota</taxon>
        <taxon>Metazoa</taxon>
        <taxon>Ecdysozoa</taxon>
        <taxon>Arthropoda</taxon>
        <taxon>Hexapoda</taxon>
        <taxon>Insecta</taxon>
        <taxon>Pterygota</taxon>
        <taxon>Neoptera</taxon>
        <taxon>Endopterygota</taxon>
        <taxon>Diptera</taxon>
        <taxon>Nematocera</taxon>
        <taxon>Sciaroidea</taxon>
        <taxon>Cecidomyiidae</taxon>
        <taxon>Mayetiola</taxon>
    </lineage>
</organism>
<dbReference type="GO" id="GO:0005524">
    <property type="term" value="F:ATP binding"/>
    <property type="evidence" value="ECO:0007669"/>
    <property type="project" value="UniProtKB-UniRule"/>
</dbReference>
<evidence type="ECO:0000256" key="6">
    <source>
        <dbReference type="ARBA" id="ARBA00037982"/>
    </source>
</evidence>
<evidence type="ECO:0000313" key="9">
    <source>
        <dbReference type="EMBL" id="ABA61171.1"/>
    </source>
</evidence>
<dbReference type="SUPFAM" id="SSF56112">
    <property type="entry name" value="Protein kinase-like (PK-like)"/>
    <property type="match status" value="2"/>
</dbReference>
<evidence type="ECO:0000256" key="7">
    <source>
        <dbReference type="PROSITE-ProRule" id="PRU10141"/>
    </source>
</evidence>
<dbReference type="InterPro" id="IPR050339">
    <property type="entry name" value="CC_SR_Kinase"/>
</dbReference>
<dbReference type="Pfam" id="PF07714">
    <property type="entry name" value="PK_Tyr_Ser-Thr"/>
    <property type="match status" value="1"/>
</dbReference>
<dbReference type="PANTHER" id="PTHR11042">
    <property type="entry name" value="EUKARYOTIC TRANSLATION INITIATION FACTOR 2-ALPHA KINASE EIF2-ALPHA KINASE -RELATED"/>
    <property type="match status" value="1"/>
</dbReference>
<feature type="domain" description="Protein kinase" evidence="8">
    <location>
        <begin position="277"/>
        <end position="554"/>
    </location>
</feature>
<dbReference type="GO" id="GO:0005634">
    <property type="term" value="C:nucleus"/>
    <property type="evidence" value="ECO:0007669"/>
    <property type="project" value="TreeGrafter"/>
</dbReference>
<dbReference type="InterPro" id="IPR011009">
    <property type="entry name" value="Kinase-like_dom_sf"/>
</dbReference>
<dbReference type="SMART" id="SM00220">
    <property type="entry name" value="S_TKc"/>
    <property type="match status" value="1"/>
</dbReference>
<dbReference type="EMBL" id="DQ208194">
    <property type="protein sequence ID" value="ABA61171.1"/>
    <property type="molecule type" value="Genomic_DNA"/>
</dbReference>
<proteinExistence type="inferred from homology"/>
<name>Q3HM48_MAYDE</name>
<dbReference type="GO" id="GO:0005737">
    <property type="term" value="C:cytoplasm"/>
    <property type="evidence" value="ECO:0007669"/>
    <property type="project" value="TreeGrafter"/>
</dbReference>
<dbReference type="InterPro" id="IPR001245">
    <property type="entry name" value="Ser-Thr/Tyr_kinase_cat_dom"/>
</dbReference>
<keyword evidence="4" id="KW-0418">Kinase</keyword>